<dbReference type="GO" id="GO:0005509">
    <property type="term" value="F:calcium ion binding"/>
    <property type="evidence" value="ECO:0007669"/>
    <property type="project" value="InterPro"/>
</dbReference>
<dbReference type="PROSITE" id="PS00018">
    <property type="entry name" value="EF_HAND_1"/>
    <property type="match status" value="2"/>
</dbReference>
<dbReference type="SMART" id="SM00054">
    <property type="entry name" value="EFh"/>
    <property type="match status" value="2"/>
</dbReference>
<dbReference type="InterPro" id="IPR050230">
    <property type="entry name" value="CALM/Myosin/TropC-like"/>
</dbReference>
<evidence type="ECO:0000259" key="4">
    <source>
        <dbReference type="PROSITE" id="PS50222"/>
    </source>
</evidence>
<keyword evidence="3" id="KW-0472">Membrane</keyword>
<dbReference type="CDD" id="cd00051">
    <property type="entry name" value="EFh"/>
    <property type="match status" value="1"/>
</dbReference>
<dbReference type="PANTHER" id="PTHR23048">
    <property type="entry name" value="MYOSIN LIGHT CHAIN 1, 3"/>
    <property type="match status" value="1"/>
</dbReference>
<dbReference type="GO" id="GO:0016460">
    <property type="term" value="C:myosin II complex"/>
    <property type="evidence" value="ECO:0007669"/>
    <property type="project" value="TreeGrafter"/>
</dbReference>
<evidence type="ECO:0000313" key="5">
    <source>
        <dbReference type="EMBL" id="RNA11147.1"/>
    </source>
</evidence>
<feature type="domain" description="EF-hand" evidence="4">
    <location>
        <begin position="110"/>
        <end position="145"/>
    </location>
</feature>
<keyword evidence="6" id="KW-1185">Reference proteome</keyword>
<dbReference type="STRING" id="10195.A0A3M7QI61"/>
<gene>
    <name evidence="5" type="ORF">BpHYR1_009960</name>
</gene>
<dbReference type="SUPFAM" id="SSF47473">
    <property type="entry name" value="EF-hand"/>
    <property type="match status" value="1"/>
</dbReference>
<feature type="transmembrane region" description="Helical" evidence="3">
    <location>
        <begin position="21"/>
        <end position="39"/>
    </location>
</feature>
<keyword evidence="1" id="KW-0677">Repeat</keyword>
<evidence type="ECO:0000256" key="1">
    <source>
        <dbReference type="ARBA" id="ARBA00022737"/>
    </source>
</evidence>
<keyword evidence="3" id="KW-1133">Transmembrane helix</keyword>
<dbReference type="Gene3D" id="1.10.238.10">
    <property type="entry name" value="EF-hand"/>
    <property type="match status" value="2"/>
</dbReference>
<organism evidence="5 6">
    <name type="scientific">Brachionus plicatilis</name>
    <name type="common">Marine rotifer</name>
    <name type="synonym">Brachionus muelleri</name>
    <dbReference type="NCBI Taxonomy" id="10195"/>
    <lineage>
        <taxon>Eukaryota</taxon>
        <taxon>Metazoa</taxon>
        <taxon>Spiralia</taxon>
        <taxon>Gnathifera</taxon>
        <taxon>Rotifera</taxon>
        <taxon>Eurotatoria</taxon>
        <taxon>Monogononta</taxon>
        <taxon>Pseudotrocha</taxon>
        <taxon>Ploima</taxon>
        <taxon>Brachionidae</taxon>
        <taxon>Brachionus</taxon>
    </lineage>
</organism>
<keyword evidence="3" id="KW-0812">Transmembrane</keyword>
<proteinExistence type="predicted"/>
<evidence type="ECO:0000256" key="3">
    <source>
        <dbReference type="SAM" id="Phobius"/>
    </source>
</evidence>
<dbReference type="PROSITE" id="PS50222">
    <property type="entry name" value="EF_HAND_2"/>
    <property type="match status" value="2"/>
</dbReference>
<dbReference type="InterPro" id="IPR011992">
    <property type="entry name" value="EF-hand-dom_pair"/>
</dbReference>
<protein>
    <submittedName>
        <fullName evidence="5">Calmodulin</fullName>
    </submittedName>
</protein>
<dbReference type="PANTHER" id="PTHR23048:SF0">
    <property type="entry name" value="CALMODULIN LIKE 3"/>
    <property type="match status" value="1"/>
</dbReference>
<feature type="domain" description="EF-hand" evidence="4">
    <location>
        <begin position="146"/>
        <end position="181"/>
    </location>
</feature>
<dbReference type="Proteomes" id="UP000276133">
    <property type="component" value="Unassembled WGS sequence"/>
</dbReference>
<dbReference type="FunFam" id="1.10.238.10:FF:000001">
    <property type="entry name" value="Calmodulin 1"/>
    <property type="match status" value="1"/>
</dbReference>
<dbReference type="EMBL" id="REGN01006037">
    <property type="protein sequence ID" value="RNA11147.1"/>
    <property type="molecule type" value="Genomic_DNA"/>
</dbReference>
<dbReference type="InterPro" id="IPR002048">
    <property type="entry name" value="EF_hand_dom"/>
</dbReference>
<dbReference type="InterPro" id="IPR018247">
    <property type="entry name" value="EF_Hand_1_Ca_BS"/>
</dbReference>
<sequence length="181" mass="20878">MKKYPTFILNVNVSIDFSQNLVVMTVVSTIYFLITKWLISVNFELISHDKGQSIRTEDAITVIRALGQNPSLRDSQQALLKAGLSAKSSLTYEELKLYAENIWNDEDDESFENLLYSAFKRFDKNQTGLIDLNEFRKIMLNYGEPLSSRECDELMTLADVNHDGKISYLEFIRIFTQILDD</sequence>
<reference evidence="5 6" key="1">
    <citation type="journal article" date="2018" name="Sci. Rep.">
        <title>Genomic signatures of local adaptation to the degree of environmental predictability in rotifers.</title>
        <authorList>
            <person name="Franch-Gras L."/>
            <person name="Hahn C."/>
            <person name="Garcia-Roger E.M."/>
            <person name="Carmona M.J."/>
            <person name="Serra M."/>
            <person name="Gomez A."/>
        </authorList>
    </citation>
    <scope>NUCLEOTIDE SEQUENCE [LARGE SCALE GENOMIC DNA]</scope>
    <source>
        <strain evidence="5">HYR1</strain>
    </source>
</reference>
<evidence type="ECO:0000313" key="6">
    <source>
        <dbReference type="Proteomes" id="UP000276133"/>
    </source>
</evidence>
<accession>A0A3M7QI61</accession>
<keyword evidence="2" id="KW-0106">Calcium</keyword>
<dbReference type="OrthoDB" id="435273at2759"/>
<comment type="caution">
    <text evidence="5">The sequence shown here is derived from an EMBL/GenBank/DDBJ whole genome shotgun (WGS) entry which is preliminary data.</text>
</comment>
<dbReference type="AlphaFoldDB" id="A0A3M7QI61"/>
<dbReference type="Pfam" id="PF13499">
    <property type="entry name" value="EF-hand_7"/>
    <property type="match status" value="1"/>
</dbReference>
<evidence type="ECO:0000256" key="2">
    <source>
        <dbReference type="ARBA" id="ARBA00022837"/>
    </source>
</evidence>
<name>A0A3M7QI61_BRAPC</name>